<protein>
    <recommendedName>
        <fullName evidence="2">Methyltransferase domain-containing protein</fullName>
    </recommendedName>
</protein>
<dbReference type="Proteomes" id="UP000036045">
    <property type="component" value="Unassembled WGS sequence"/>
</dbReference>
<gene>
    <name evidence="3" type="ORF">ABW02_24510</name>
</gene>
<keyword evidence="4" id="KW-1185">Reference proteome</keyword>
<comment type="caution">
    <text evidence="3">The sequence shown here is derived from an EMBL/GenBank/DDBJ whole genome shotgun (WGS) entry which is preliminary data.</text>
</comment>
<dbReference type="Pfam" id="PF13649">
    <property type="entry name" value="Methyltransf_25"/>
    <property type="match status" value="1"/>
</dbReference>
<evidence type="ECO:0000313" key="4">
    <source>
        <dbReference type="Proteomes" id="UP000036045"/>
    </source>
</evidence>
<dbReference type="RefSeq" id="WP_047944784.1">
    <property type="nucleotide sequence ID" value="NZ_JBCLPU010000007.1"/>
</dbReference>
<dbReference type="PANTHER" id="PTHR43861">
    <property type="entry name" value="TRANS-ACONITATE 2-METHYLTRANSFERASE-RELATED"/>
    <property type="match status" value="1"/>
</dbReference>
<dbReference type="SUPFAM" id="SSF53335">
    <property type="entry name" value="S-adenosyl-L-methionine-dependent methyltransferases"/>
    <property type="match status" value="1"/>
</dbReference>
<dbReference type="GO" id="GO:0016740">
    <property type="term" value="F:transferase activity"/>
    <property type="evidence" value="ECO:0007669"/>
    <property type="project" value="UniProtKB-KW"/>
</dbReference>
<dbReference type="InterPro" id="IPR041698">
    <property type="entry name" value="Methyltransf_25"/>
</dbReference>
<dbReference type="Gene3D" id="3.40.50.150">
    <property type="entry name" value="Vaccinia Virus protein VP39"/>
    <property type="match status" value="1"/>
</dbReference>
<organism evidence="3 4">
    <name type="scientific">Niallia circulans</name>
    <name type="common">Bacillus circulans</name>
    <dbReference type="NCBI Taxonomy" id="1397"/>
    <lineage>
        <taxon>Bacteria</taxon>
        <taxon>Bacillati</taxon>
        <taxon>Bacillota</taxon>
        <taxon>Bacilli</taxon>
        <taxon>Bacillales</taxon>
        <taxon>Bacillaceae</taxon>
        <taxon>Niallia</taxon>
    </lineage>
</organism>
<dbReference type="EMBL" id="LDPH01000046">
    <property type="protein sequence ID" value="KLV17835.1"/>
    <property type="molecule type" value="Genomic_DNA"/>
</dbReference>
<dbReference type="OrthoDB" id="9791837at2"/>
<name>A0A0J1KMI7_NIACI</name>
<keyword evidence="1" id="KW-0808">Transferase</keyword>
<dbReference type="CDD" id="cd02440">
    <property type="entry name" value="AdoMet_MTases"/>
    <property type="match status" value="1"/>
</dbReference>
<evidence type="ECO:0000256" key="1">
    <source>
        <dbReference type="ARBA" id="ARBA00022679"/>
    </source>
</evidence>
<dbReference type="AlphaFoldDB" id="A0A0J1KMI7"/>
<dbReference type="InterPro" id="IPR029063">
    <property type="entry name" value="SAM-dependent_MTases_sf"/>
</dbReference>
<reference evidence="3 4" key="1">
    <citation type="submission" date="2015-05" db="EMBL/GenBank/DDBJ databases">
        <title>Whole genome sequence and identification of bacterial endophytes from Costus igneus.</title>
        <authorList>
            <person name="Lee Y.P."/>
            <person name="Gan H.M."/>
            <person name="Eng W."/>
            <person name="Wheatley M.S."/>
            <person name="Caraballo A."/>
            <person name="Polter S."/>
            <person name="Savka M.A."/>
            <person name="Hudson A.O."/>
        </authorList>
    </citation>
    <scope>NUCLEOTIDE SEQUENCE [LARGE SCALE GENOMIC DNA]</scope>
    <source>
        <strain evidence="3 4">RIT379</strain>
    </source>
</reference>
<accession>A0A0J1KMI7</accession>
<dbReference type="Gene3D" id="3.40.50.720">
    <property type="entry name" value="NAD(P)-binding Rossmann-like Domain"/>
    <property type="match status" value="1"/>
</dbReference>
<proteinExistence type="predicted"/>
<sequence length="313" mass="36322">MKKKVILFGASKLGQIAKELLSNQYEVIYFCDNNQNLHQTYLADLEIISPDQLSSISFDEIIISSTYHNEISDQLIDMGIYDFQIFNYTVSKNIKAINAKSMINLSKKDENDIKEYYDLMSDYVNQYHVMGNQRLDYIKKRLNYLMKPGFEVLDLGCGNGITTNHISELGANKVIGIDLSEKMIQSAREKYVNLDFRQGDITEIKLGNKFDLITLFDVMEHIPRSNYNNLFKSIKSHLKENGTVFISIPDPLFLDNLRIKSPEELQIIDNSIEIKELYELCQLNNLEIVMFKHYKIGDSDYNEYTIVNKKELI</sequence>
<evidence type="ECO:0000259" key="2">
    <source>
        <dbReference type="Pfam" id="PF13649"/>
    </source>
</evidence>
<feature type="domain" description="Methyltransferase" evidence="2">
    <location>
        <begin position="152"/>
        <end position="242"/>
    </location>
</feature>
<dbReference type="PATRIC" id="fig|1397.4.peg.4419"/>
<evidence type="ECO:0000313" key="3">
    <source>
        <dbReference type="EMBL" id="KLV17835.1"/>
    </source>
</evidence>